<protein>
    <submittedName>
        <fullName evidence="1">Uncharacterized protein</fullName>
    </submittedName>
</protein>
<evidence type="ECO:0000313" key="2">
    <source>
        <dbReference type="Proteomes" id="UP000315813"/>
    </source>
</evidence>
<dbReference type="Proteomes" id="UP000315813">
    <property type="component" value="Segment"/>
</dbReference>
<proteinExistence type="predicted"/>
<gene>
    <name evidence="1" type="ORF">bb8_p09</name>
</gene>
<sequence>MSLSFQACASCASQVAFRHNVGRTSLGATIMSNSQTLLHVPSLIEQVGTGEDTHGLIGKTVRVVYDPMEGTPEVLRQLFNAPPDLTGETGTVFHISEEGEVWADFGDNPLVQPTGPEQVRVVGLGLVGGSDGDPQIFEVVE</sequence>
<accession>A0A4Y5TNN7</accession>
<evidence type="ECO:0000313" key="1">
    <source>
        <dbReference type="EMBL" id="QDB70984.1"/>
    </source>
</evidence>
<reference evidence="1 2" key="1">
    <citation type="submission" date="2019-05" db="EMBL/GenBank/DDBJ databases">
        <authorList>
            <person name="Karczewska-Golec J."/>
            <person name="Decewicz P."/>
            <person name="Golec P."/>
        </authorList>
    </citation>
    <scope>NUCLEOTIDE SEQUENCE [LARGE SCALE GENOMIC DNA]</scope>
</reference>
<keyword evidence="2" id="KW-1185">Reference proteome</keyword>
<dbReference type="EMBL" id="MK984681">
    <property type="protein sequence ID" value="QDB70984.1"/>
    <property type="molecule type" value="Genomic_DNA"/>
</dbReference>
<organism evidence="1 2">
    <name type="scientific">Bordetella phage vB_BbrP_BB8</name>
    <dbReference type="NCBI Taxonomy" id="2587820"/>
    <lineage>
        <taxon>Viruses</taxon>
        <taxon>Duplodnaviria</taxon>
        <taxon>Heunggongvirae</taxon>
        <taxon>Uroviricota</taxon>
        <taxon>Caudoviricetes</taxon>
        <taxon>Autographivirales</taxon>
        <taxon>Autographivirales incertae sedis</taxon>
        <taxon>Vistulavirus</taxon>
        <taxon>Vistulavirus BB8</taxon>
    </lineage>
</organism>
<name>A0A4Y5TNN7_9CAUD</name>